<feature type="region of interest" description="Disordered" evidence="1">
    <location>
        <begin position="1734"/>
        <end position="1753"/>
    </location>
</feature>
<feature type="transmembrane region" description="Helical" evidence="2">
    <location>
        <begin position="1120"/>
        <end position="1144"/>
    </location>
</feature>
<name>A0A0F8A577_9HYPO</name>
<evidence type="ECO:0000256" key="1">
    <source>
        <dbReference type="SAM" id="MobiDB-lite"/>
    </source>
</evidence>
<accession>A0A0F8A577</accession>
<feature type="transmembrane region" description="Helical" evidence="2">
    <location>
        <begin position="1539"/>
        <end position="1567"/>
    </location>
</feature>
<dbReference type="PANTHER" id="PTHR43201:SF10">
    <property type="entry name" value="CARRIER DOMAIN-CONTAINING PROTEIN"/>
    <property type="match status" value="1"/>
</dbReference>
<feature type="compositionally biased region" description="Basic and acidic residues" evidence="1">
    <location>
        <begin position="1394"/>
        <end position="1406"/>
    </location>
</feature>
<dbReference type="Gene3D" id="3.40.50.12780">
    <property type="entry name" value="N-terminal domain of ligase-like"/>
    <property type="match status" value="1"/>
</dbReference>
<protein>
    <recommendedName>
        <fullName evidence="3">Carrier domain-containing protein</fullName>
    </recommendedName>
</protein>
<dbReference type="Gene3D" id="3.30.300.30">
    <property type="match status" value="1"/>
</dbReference>
<dbReference type="InterPro" id="IPR045851">
    <property type="entry name" value="AMP-bd_C_sf"/>
</dbReference>
<dbReference type="InterPro" id="IPR036736">
    <property type="entry name" value="ACP-like_sf"/>
</dbReference>
<dbReference type="OrthoDB" id="3633556at2759"/>
<dbReference type="Pfam" id="PF00501">
    <property type="entry name" value="AMP-binding"/>
    <property type="match status" value="1"/>
</dbReference>
<keyword evidence="5" id="KW-1185">Reference proteome</keyword>
<proteinExistence type="predicted"/>
<organism evidence="4 5">
    <name type="scientific">Hirsutella minnesotensis 3608</name>
    <dbReference type="NCBI Taxonomy" id="1043627"/>
    <lineage>
        <taxon>Eukaryota</taxon>
        <taxon>Fungi</taxon>
        <taxon>Dikarya</taxon>
        <taxon>Ascomycota</taxon>
        <taxon>Pezizomycotina</taxon>
        <taxon>Sordariomycetes</taxon>
        <taxon>Hypocreomycetidae</taxon>
        <taxon>Hypocreales</taxon>
        <taxon>Ophiocordycipitaceae</taxon>
        <taxon>Hirsutella</taxon>
    </lineage>
</organism>
<dbReference type="GO" id="GO:0031956">
    <property type="term" value="F:medium-chain fatty acid-CoA ligase activity"/>
    <property type="evidence" value="ECO:0007669"/>
    <property type="project" value="TreeGrafter"/>
</dbReference>
<feature type="domain" description="Carrier" evidence="3">
    <location>
        <begin position="794"/>
        <end position="872"/>
    </location>
</feature>
<dbReference type="InterPro" id="IPR042099">
    <property type="entry name" value="ANL_N_sf"/>
</dbReference>
<dbReference type="InterPro" id="IPR011004">
    <property type="entry name" value="Trimer_LpxA-like_sf"/>
</dbReference>
<dbReference type="PANTHER" id="PTHR43201">
    <property type="entry name" value="ACYL-COA SYNTHETASE"/>
    <property type="match status" value="1"/>
</dbReference>
<dbReference type="EMBL" id="KQ030522">
    <property type="protein sequence ID" value="KJZ74849.1"/>
    <property type="molecule type" value="Genomic_DNA"/>
</dbReference>
<keyword evidence="2" id="KW-1133">Transmembrane helix</keyword>
<sequence length="1753" mass="195539">MDWPSGRSEEIALRLSQLYTLAPFRVKQNSIFREIINDPDVSKSVLLASLPTTRTRSYRPLHVLYLLLTEIPGPWPPFELLYHYTRIQQSLPESPQANHQDDATWLVQRTEAIVKESYESLAFFIAQNDEVALCPAGDEDDDTCITYNELSDFVKNFSLPLESQDRRTAVAIVLPNSPLLAAVCLAVANYYTAVPIDPDEDLENLRDDLERVEARHIITTSSVREKLPNIQVWIEHEGIQIFEVAREEDHRITLRDAQGQSLVGSPLGQPRANRADDVAVMLFTTGIWGEKGLVTLTLHSLLREAFQMAESCKLTPPDMCLSMTPIFDVGGLTRGLVASAITAGAFVCCLRRDTTVFWDIIDNAGPTWYLASLATHKLLLAEHPFHSDTEPHTLRLACRSDGFIPSDLAQLIRDTFGCEVATTLANLEYAFNESEPAETSTSQWRTVRFSDASTSNSSPRGRRPQMRLVTNFPDNRQSSKDPPSALKHGGRRSSPTSVSPRGRCSRSSHDRSRSRSQAFSACSGGVHDTDDDWYLNDEWANKENIHRDNSEISPYQVEEAVDSAVNASDSPVYGRIADVLAFPAGHETYGEVVGLILVPKAEALRVDIRTLHDALRASPLDQSKWPEVIVYMDQLPQQRGKPVRARLRERLNLPDINEETQYIAKHWEAKCPPPDTSIMVPIEVAQCRVDLESITCIIESVIPNYYRAHVEENQQGGYEVLLAPREPDAPAPGPGWVDHIRRLMHVALSMEGHMGFPGNLHVVSDPLPADDAGELNTDKLTELRVKLRKGSLPQPIRNIEDTVKYAFATALDRPAEDIPLKANFFDDLGGNTSQAEKLMASLRVDFNIHLPFSLLAKTATVEGISEFIESCIRDAQILETDVGCTVTYSSTRFWLLMLQLVPSLVLFPAQRSLELILQLYILSKTRFWSDTATLAGRIANLILSLVGAWAGVQLVFPFIGMLAKWTIIGRYKEGTYPMWGPYHTRWWIVQKIEMLCGMGFFAINDTTRSLYLRMMGAKIGKNVRLTDVALGEWDLIDIRDGAILTSCQCRPFAAEHNTSMYLGRIIIGERASIGLMSVVAPGTEVLPDTFMGANSSSWEQKDSREWNRDPNAPRINEPHWLLSIFLTLPIYFIGWTTSFLPWFFALFPTLTGTPQNSTIPFRVLVEWYQNSPQVAYNYLSVGSNVVFGPVFAFLFAASWRYLSKFIWGDLPTDPKDIKSNFSSWRATMAKTIFPAAQLFELNELLGHNNEARSGALRWLGARVGRRVCWPNTGPSIPDYHLLNIGDDVTFGENCFLMTTDENASGQITIGQGAVIADHVCILPGVTIGERTALGLGTLTRQGKVYEANKTFIGAKNGDVAHSDSFGEKLWAMPGSPVYENDPAIETIRASHGITKSEDEKSGHSEKQTPQPVSGDDRPKFKNTFQRRDSGDTLVNNATPAQLEEGLSPRSGGDGVHNPERRKFPSMSGGTPEDSPYNRAVYSGHAPYYVFGPVAAMAFSFAMTLFTAIYWNVPALSSVKVAARIFVLFYSQTNSTYDALIVYALCVASSVLLYASFVFMALGSVVAAKKILIGKYRPGVYDWDKSPYCQRWQLLLSYEKLIRRCFVDKGILSLLTSTHWLVIYYRALGVKIGKDCALFANGHPSLMITETDLIEIGDRVVIDDVGIISHVDRRGSMRLDHIKIGNCCVLRAGSNILCGAEMKDYSCLLEHTLVLPGEVVGEKWTMQRRPAERFFGSRKGSIPQRNNDEDGPGR</sequence>
<feature type="region of interest" description="Disordered" evidence="1">
    <location>
        <begin position="440"/>
        <end position="523"/>
    </location>
</feature>
<dbReference type="SUPFAM" id="SSF51161">
    <property type="entry name" value="Trimeric LpxA-like enzymes"/>
    <property type="match status" value="3"/>
</dbReference>
<keyword evidence="2" id="KW-0812">Transmembrane</keyword>
<feature type="transmembrane region" description="Helical" evidence="2">
    <location>
        <begin position="938"/>
        <end position="967"/>
    </location>
</feature>
<keyword evidence="2" id="KW-0472">Membrane</keyword>
<feature type="region of interest" description="Disordered" evidence="1">
    <location>
        <begin position="1393"/>
        <end position="1471"/>
    </location>
</feature>
<evidence type="ECO:0000256" key="2">
    <source>
        <dbReference type="SAM" id="Phobius"/>
    </source>
</evidence>
<dbReference type="SUPFAM" id="SSF56801">
    <property type="entry name" value="Acetyl-CoA synthetase-like"/>
    <property type="match status" value="2"/>
</dbReference>
<gene>
    <name evidence="4" type="ORF">HIM_05758</name>
</gene>
<reference evidence="4 5" key="1">
    <citation type="journal article" date="2014" name="Genome Biol. Evol.">
        <title>Comparative genomics and transcriptomics analyses reveal divergent lifestyle features of nematode endoparasitic fungus Hirsutella minnesotensis.</title>
        <authorList>
            <person name="Lai Y."/>
            <person name="Liu K."/>
            <person name="Zhang X."/>
            <person name="Zhang X."/>
            <person name="Li K."/>
            <person name="Wang N."/>
            <person name="Shu C."/>
            <person name="Wu Y."/>
            <person name="Wang C."/>
            <person name="Bushley K.E."/>
            <person name="Xiang M."/>
            <person name="Liu X."/>
        </authorList>
    </citation>
    <scope>NUCLEOTIDE SEQUENCE [LARGE SCALE GENOMIC DNA]</scope>
    <source>
        <strain evidence="4 5">3608</strain>
    </source>
</reference>
<evidence type="ECO:0000313" key="5">
    <source>
        <dbReference type="Proteomes" id="UP000054481"/>
    </source>
</evidence>
<dbReference type="Proteomes" id="UP000054481">
    <property type="component" value="Unassembled WGS sequence"/>
</dbReference>
<dbReference type="GO" id="GO:0006631">
    <property type="term" value="P:fatty acid metabolic process"/>
    <property type="evidence" value="ECO:0007669"/>
    <property type="project" value="TreeGrafter"/>
</dbReference>
<feature type="transmembrane region" description="Helical" evidence="2">
    <location>
        <begin position="1175"/>
        <end position="1197"/>
    </location>
</feature>
<feature type="transmembrane region" description="Helical" evidence="2">
    <location>
        <begin position="1487"/>
        <end position="1510"/>
    </location>
</feature>
<dbReference type="Gene3D" id="1.10.1200.10">
    <property type="entry name" value="ACP-like"/>
    <property type="match status" value="1"/>
</dbReference>
<dbReference type="InterPro" id="IPR000873">
    <property type="entry name" value="AMP-dep_synth/lig_dom"/>
</dbReference>
<dbReference type="InterPro" id="IPR009081">
    <property type="entry name" value="PP-bd_ACP"/>
</dbReference>
<evidence type="ECO:0000259" key="3">
    <source>
        <dbReference type="PROSITE" id="PS50075"/>
    </source>
</evidence>
<dbReference type="Pfam" id="PF00550">
    <property type="entry name" value="PP-binding"/>
    <property type="match status" value="1"/>
</dbReference>
<dbReference type="SUPFAM" id="SSF47336">
    <property type="entry name" value="ACP-like"/>
    <property type="match status" value="1"/>
</dbReference>
<dbReference type="Gene3D" id="2.160.10.10">
    <property type="entry name" value="Hexapeptide repeat proteins"/>
    <property type="match status" value="1"/>
</dbReference>
<dbReference type="PROSITE" id="PS50075">
    <property type="entry name" value="CARRIER"/>
    <property type="match status" value="1"/>
</dbReference>
<feature type="compositionally biased region" description="Polar residues" evidence="1">
    <location>
        <begin position="440"/>
        <end position="459"/>
    </location>
</feature>
<evidence type="ECO:0000313" key="4">
    <source>
        <dbReference type="EMBL" id="KJZ74849.1"/>
    </source>
</evidence>
<feature type="compositionally biased region" description="Basic and acidic residues" evidence="1">
    <location>
        <begin position="1414"/>
        <end position="1430"/>
    </location>
</feature>